<proteinExistence type="predicted"/>
<dbReference type="Proteomes" id="UP000053477">
    <property type="component" value="Unassembled WGS sequence"/>
</dbReference>
<name>A0A0H2RK55_9AGAM</name>
<keyword evidence="2" id="KW-1185">Reference proteome</keyword>
<organism evidence="1 2">
    <name type="scientific">Schizopora paradoxa</name>
    <dbReference type="NCBI Taxonomy" id="27342"/>
    <lineage>
        <taxon>Eukaryota</taxon>
        <taxon>Fungi</taxon>
        <taxon>Dikarya</taxon>
        <taxon>Basidiomycota</taxon>
        <taxon>Agaricomycotina</taxon>
        <taxon>Agaricomycetes</taxon>
        <taxon>Hymenochaetales</taxon>
        <taxon>Schizoporaceae</taxon>
        <taxon>Schizopora</taxon>
    </lineage>
</organism>
<evidence type="ECO:0000313" key="2">
    <source>
        <dbReference type="Proteomes" id="UP000053477"/>
    </source>
</evidence>
<gene>
    <name evidence="1" type="ORF">SCHPADRAFT_947139</name>
</gene>
<dbReference type="AlphaFoldDB" id="A0A0H2RK55"/>
<protein>
    <submittedName>
        <fullName evidence="1">Uncharacterized protein</fullName>
    </submittedName>
</protein>
<reference evidence="1 2" key="1">
    <citation type="submission" date="2015-04" db="EMBL/GenBank/DDBJ databases">
        <title>Complete genome sequence of Schizopora paradoxa KUC8140, a cosmopolitan wood degrader in East Asia.</title>
        <authorList>
            <consortium name="DOE Joint Genome Institute"/>
            <person name="Min B."/>
            <person name="Park H."/>
            <person name="Jang Y."/>
            <person name="Kim J.-J."/>
            <person name="Kim K.H."/>
            <person name="Pangilinan J."/>
            <person name="Lipzen A."/>
            <person name="Riley R."/>
            <person name="Grigoriev I.V."/>
            <person name="Spatafora J.W."/>
            <person name="Choi I.-G."/>
        </authorList>
    </citation>
    <scope>NUCLEOTIDE SEQUENCE [LARGE SCALE GENOMIC DNA]</scope>
    <source>
        <strain evidence="1 2">KUC8140</strain>
    </source>
</reference>
<evidence type="ECO:0000313" key="1">
    <source>
        <dbReference type="EMBL" id="KLO05166.1"/>
    </source>
</evidence>
<sequence length="175" mass="19057">MRRPRPLACPLFCIKIPVCQWGLPPSSAHAPLKSPLILVPVSTWDSSIFSSSLSRDHTSLQSGVVGSTTGGGGLHSCLARARARALRRGFAGLVTNRYERDQCLRPSPHARPLFCIQIRDVPVVPSTGGGLAAILNSSDIEIGRVVGNARTAYVFIVEVQDLRQLRSTLQSWRFE</sequence>
<dbReference type="EMBL" id="KQ086351">
    <property type="protein sequence ID" value="KLO05166.1"/>
    <property type="molecule type" value="Genomic_DNA"/>
</dbReference>
<dbReference type="InParanoid" id="A0A0H2RK55"/>
<accession>A0A0H2RK55</accession>